<feature type="domain" description="DUF1559" evidence="2">
    <location>
        <begin position="48"/>
        <end position="139"/>
    </location>
</feature>
<dbReference type="PANTHER" id="PTHR30093:SF2">
    <property type="entry name" value="TYPE II SECRETION SYSTEM PROTEIN H"/>
    <property type="match status" value="1"/>
</dbReference>
<keyword evidence="1" id="KW-0812">Transmembrane</keyword>
<evidence type="ECO:0000259" key="2">
    <source>
        <dbReference type="Pfam" id="PF07596"/>
    </source>
</evidence>
<keyword evidence="1" id="KW-1133">Transmembrane helix</keyword>
<keyword evidence="4" id="KW-1185">Reference proteome</keyword>
<sequence>MVEESRIWPEPENESAKSNEGQKSLFIRAGVILVVLLIGLALMLPALQSPREIVTKRDCSTNLRLIGLALHNYHETYGSLPPAYTVDAQGKRLHSWRTLILPFLDQQALYDKINLGKPWDDPANAEVRATTVRCYACPVAELPPGYTTYLAVVGENFCFHPTRGRKLSEITDNHHETVAVFETDKDHAVYWMAPDDGDPSLSLEFDDKLAKAHAGKIFVLMAGGSLQYLKTELTPETRKALMTIAGGETVGEF</sequence>
<dbReference type="EMBL" id="FOQD01000001">
    <property type="protein sequence ID" value="SFH54408.1"/>
    <property type="molecule type" value="Genomic_DNA"/>
</dbReference>
<dbReference type="InterPro" id="IPR011453">
    <property type="entry name" value="DUF1559"/>
</dbReference>
<dbReference type="STRING" id="1576369.SAMN05421753_10195"/>
<gene>
    <name evidence="3" type="ORF">SAMN05421753_10195</name>
</gene>
<dbReference type="InterPro" id="IPR045584">
    <property type="entry name" value="Pilin-like"/>
</dbReference>
<dbReference type="AlphaFoldDB" id="A0A1I3AWC2"/>
<feature type="transmembrane region" description="Helical" evidence="1">
    <location>
        <begin position="25"/>
        <end position="47"/>
    </location>
</feature>
<reference evidence="4" key="1">
    <citation type="submission" date="2016-10" db="EMBL/GenBank/DDBJ databases">
        <authorList>
            <person name="Varghese N."/>
            <person name="Submissions S."/>
        </authorList>
    </citation>
    <scope>NUCLEOTIDE SEQUENCE [LARGE SCALE GENOMIC DNA]</scope>
    <source>
        <strain evidence="4">DSM 26348</strain>
    </source>
</reference>
<dbReference type="SUPFAM" id="SSF54523">
    <property type="entry name" value="Pili subunits"/>
    <property type="match status" value="1"/>
</dbReference>
<dbReference type="PANTHER" id="PTHR30093">
    <property type="entry name" value="GENERAL SECRETION PATHWAY PROTEIN G"/>
    <property type="match status" value="1"/>
</dbReference>
<dbReference type="OrthoDB" id="285651at2"/>
<protein>
    <recommendedName>
        <fullName evidence="2">DUF1559 domain-containing protein</fullName>
    </recommendedName>
</protein>
<dbReference type="Proteomes" id="UP000199518">
    <property type="component" value="Unassembled WGS sequence"/>
</dbReference>
<proteinExistence type="predicted"/>
<evidence type="ECO:0000313" key="3">
    <source>
        <dbReference type="EMBL" id="SFH54408.1"/>
    </source>
</evidence>
<organism evidence="3 4">
    <name type="scientific">Planctomicrobium piriforme</name>
    <dbReference type="NCBI Taxonomy" id="1576369"/>
    <lineage>
        <taxon>Bacteria</taxon>
        <taxon>Pseudomonadati</taxon>
        <taxon>Planctomycetota</taxon>
        <taxon>Planctomycetia</taxon>
        <taxon>Planctomycetales</taxon>
        <taxon>Planctomycetaceae</taxon>
        <taxon>Planctomicrobium</taxon>
    </lineage>
</organism>
<name>A0A1I3AWC2_9PLAN</name>
<dbReference type="Pfam" id="PF07596">
    <property type="entry name" value="SBP_bac_10"/>
    <property type="match status" value="1"/>
</dbReference>
<keyword evidence="1" id="KW-0472">Membrane</keyword>
<evidence type="ECO:0000256" key="1">
    <source>
        <dbReference type="SAM" id="Phobius"/>
    </source>
</evidence>
<evidence type="ECO:0000313" key="4">
    <source>
        <dbReference type="Proteomes" id="UP000199518"/>
    </source>
</evidence>
<accession>A0A1I3AWC2</accession>